<evidence type="ECO:0000259" key="4">
    <source>
        <dbReference type="Pfam" id="PF22725"/>
    </source>
</evidence>
<reference evidence="5 6" key="1">
    <citation type="submission" date="2020-01" db="EMBL/GenBank/DDBJ databases">
        <title>Insect and environment-associated Actinomycetes.</title>
        <authorList>
            <person name="Currrie C."/>
            <person name="Chevrette M."/>
            <person name="Carlson C."/>
            <person name="Stubbendieck R."/>
            <person name="Wendt-Pienkowski E."/>
        </authorList>
    </citation>
    <scope>NUCLEOTIDE SEQUENCE [LARGE SCALE GENOMIC DNA]</scope>
    <source>
        <strain evidence="5 6">SID11342</strain>
    </source>
</reference>
<evidence type="ECO:0000256" key="1">
    <source>
        <dbReference type="ARBA" id="ARBA00023002"/>
    </source>
</evidence>
<evidence type="ECO:0000313" key="5">
    <source>
        <dbReference type="EMBL" id="NEA14201.1"/>
    </source>
</evidence>
<feature type="region of interest" description="Disordered" evidence="2">
    <location>
        <begin position="1"/>
        <end position="20"/>
    </location>
</feature>
<dbReference type="EMBL" id="JAAGLQ010000024">
    <property type="protein sequence ID" value="NEA14201.1"/>
    <property type="molecule type" value="Genomic_DNA"/>
</dbReference>
<accession>A0A6N9TRY2</accession>
<proteinExistence type="predicted"/>
<dbReference type="PANTHER" id="PTHR43818">
    <property type="entry name" value="BCDNA.GH03377"/>
    <property type="match status" value="1"/>
</dbReference>
<feature type="domain" description="Gfo/Idh/MocA-like oxidoreductase N-terminal" evidence="3">
    <location>
        <begin position="23"/>
        <end position="139"/>
    </location>
</feature>
<evidence type="ECO:0000259" key="3">
    <source>
        <dbReference type="Pfam" id="PF01408"/>
    </source>
</evidence>
<dbReference type="GO" id="GO:0016491">
    <property type="term" value="F:oxidoreductase activity"/>
    <property type="evidence" value="ECO:0007669"/>
    <property type="project" value="UniProtKB-KW"/>
</dbReference>
<dbReference type="SUPFAM" id="SSF55347">
    <property type="entry name" value="Glyceraldehyde-3-phosphate dehydrogenase-like, C-terminal domain"/>
    <property type="match status" value="1"/>
</dbReference>
<gene>
    <name evidence="5" type="ORF">G3I29_01305</name>
</gene>
<dbReference type="InterPro" id="IPR000683">
    <property type="entry name" value="Gfo/Idh/MocA-like_OxRdtase_N"/>
</dbReference>
<dbReference type="InterPro" id="IPR050463">
    <property type="entry name" value="Gfo/Idh/MocA_oxidrdct_glycsds"/>
</dbReference>
<dbReference type="PANTHER" id="PTHR43818:SF11">
    <property type="entry name" value="BCDNA.GH03377"/>
    <property type="match status" value="1"/>
</dbReference>
<comment type="caution">
    <text evidence="5">The sequence shown here is derived from an EMBL/GenBank/DDBJ whole genome shotgun (WGS) entry which is preliminary data.</text>
</comment>
<dbReference type="Proteomes" id="UP000471293">
    <property type="component" value="Unassembled WGS sequence"/>
</dbReference>
<dbReference type="Pfam" id="PF01408">
    <property type="entry name" value="GFO_IDH_MocA"/>
    <property type="match status" value="1"/>
</dbReference>
<dbReference type="Pfam" id="PF22725">
    <property type="entry name" value="GFO_IDH_MocA_C3"/>
    <property type="match status" value="1"/>
</dbReference>
<name>A0A6N9TRY2_STRHA</name>
<dbReference type="InterPro" id="IPR036291">
    <property type="entry name" value="NAD(P)-bd_dom_sf"/>
</dbReference>
<organism evidence="5 6">
    <name type="scientific">Streptomyces halstedii</name>
    <dbReference type="NCBI Taxonomy" id="1944"/>
    <lineage>
        <taxon>Bacteria</taxon>
        <taxon>Bacillati</taxon>
        <taxon>Actinomycetota</taxon>
        <taxon>Actinomycetes</taxon>
        <taxon>Kitasatosporales</taxon>
        <taxon>Streptomycetaceae</taxon>
        <taxon>Streptomyces</taxon>
    </lineage>
</organism>
<evidence type="ECO:0000256" key="2">
    <source>
        <dbReference type="SAM" id="MobiDB-lite"/>
    </source>
</evidence>
<dbReference type="Gene3D" id="3.30.360.10">
    <property type="entry name" value="Dihydrodipicolinate Reductase, domain 2"/>
    <property type="match status" value="1"/>
</dbReference>
<sequence>MNSGPEPGQKRSSHPGRRGTDHRVAVIGAGAIARDHVTALAGVPGVRLAHVVDRHPERAAALAALAEGATWSTDPATVWSDAVDVTAVCTSPESHADLSVAAFAAGKAVLLEKPAALKVADADRVLAAAKKAGRPLLVAQTARFQPVHLDIAQAVAEGAIGTPRLAHLTWYTGHVWPGGWRGWQLDAARSGGHVAHNGVHALDLLTWLMDDEPVRVFARPCRTWAPGMPTPDSFQILVRFAGGALATVELCYALAARGTFVRRLMLSGTTGTLHHSSEDEPRAHTAQPVAPASIEGAMTEQTRHLRDVLDGVADPLTAPHQVRAALAAALAAQLSADEGRPVDVKEVC</sequence>
<dbReference type="GO" id="GO:0000166">
    <property type="term" value="F:nucleotide binding"/>
    <property type="evidence" value="ECO:0007669"/>
    <property type="project" value="InterPro"/>
</dbReference>
<feature type="domain" description="GFO/IDH/MocA-like oxidoreductase" evidence="4">
    <location>
        <begin position="150"/>
        <end position="273"/>
    </location>
</feature>
<dbReference type="SUPFAM" id="SSF51735">
    <property type="entry name" value="NAD(P)-binding Rossmann-fold domains"/>
    <property type="match status" value="1"/>
</dbReference>
<dbReference type="InterPro" id="IPR055170">
    <property type="entry name" value="GFO_IDH_MocA-like_dom"/>
</dbReference>
<keyword evidence="1" id="KW-0560">Oxidoreductase</keyword>
<dbReference type="AlphaFoldDB" id="A0A6N9TRY2"/>
<protein>
    <submittedName>
        <fullName evidence="5">Gfo/Idh/MocA family oxidoreductase</fullName>
    </submittedName>
</protein>
<dbReference type="Gene3D" id="3.40.50.720">
    <property type="entry name" value="NAD(P)-binding Rossmann-like Domain"/>
    <property type="match status" value="1"/>
</dbReference>
<evidence type="ECO:0000313" key="6">
    <source>
        <dbReference type="Proteomes" id="UP000471293"/>
    </source>
</evidence>